<dbReference type="GO" id="GO:0007156">
    <property type="term" value="P:homophilic cell adhesion via plasma membrane adhesion molecules"/>
    <property type="evidence" value="ECO:0007669"/>
    <property type="project" value="InterPro"/>
</dbReference>
<feature type="non-terminal residue" evidence="3">
    <location>
        <position position="185"/>
    </location>
</feature>
<reference evidence="3" key="1">
    <citation type="submission" date="2014-12" db="EMBL/GenBank/DDBJ databases">
        <title>Insight into the proteome of Arion vulgaris.</title>
        <authorList>
            <person name="Aradska J."/>
            <person name="Bulat T."/>
            <person name="Smidak R."/>
            <person name="Sarate P."/>
            <person name="Gangsoo J."/>
            <person name="Sialana F."/>
            <person name="Bilban M."/>
            <person name="Lubec G."/>
        </authorList>
    </citation>
    <scope>NUCLEOTIDE SEQUENCE</scope>
    <source>
        <tissue evidence="3">Skin</tissue>
    </source>
</reference>
<gene>
    <name evidence="3" type="primary">ORF1008</name>
</gene>
<evidence type="ECO:0000256" key="1">
    <source>
        <dbReference type="PROSITE-ProRule" id="PRU00043"/>
    </source>
</evidence>
<evidence type="ECO:0000313" key="3">
    <source>
        <dbReference type="EMBL" id="CEK47280.1"/>
    </source>
</evidence>
<dbReference type="EMBL" id="HACG01000415">
    <property type="protein sequence ID" value="CEK47280.1"/>
    <property type="molecule type" value="Transcribed_RNA"/>
</dbReference>
<sequence>GHTVYVLLAEDPDTDSEVEYFIADEAGADVKNFFTVEQISEGTGSNRLIEGHIKIPRRTRFSLGSSYLIMVTIRDKKQPMTQVINVEVNVSVGPRPPQFFQQKYEGWIFETKSTNNPVFSQSSSNGELKVQVHQFQQNYPKTFRIFDEYNRESTLFRIDEKGHIYNKDALDFDVQQTQRPPKFRP</sequence>
<keyword evidence="1" id="KW-0106">Calcium</keyword>
<dbReference type="SUPFAM" id="SSF49313">
    <property type="entry name" value="Cadherin-like"/>
    <property type="match status" value="1"/>
</dbReference>
<protein>
    <recommendedName>
        <fullName evidence="2">Cadherin domain-containing protein</fullName>
    </recommendedName>
</protein>
<dbReference type="AlphaFoldDB" id="A0A0B6XVG1"/>
<accession>A0A0B6XVG1</accession>
<dbReference type="InterPro" id="IPR002126">
    <property type="entry name" value="Cadherin-like_dom"/>
</dbReference>
<dbReference type="InterPro" id="IPR015919">
    <property type="entry name" value="Cadherin-like_sf"/>
</dbReference>
<dbReference type="Gene3D" id="2.60.40.60">
    <property type="entry name" value="Cadherins"/>
    <property type="match status" value="1"/>
</dbReference>
<organism evidence="3">
    <name type="scientific">Arion vulgaris</name>
    <dbReference type="NCBI Taxonomy" id="1028688"/>
    <lineage>
        <taxon>Eukaryota</taxon>
        <taxon>Metazoa</taxon>
        <taxon>Spiralia</taxon>
        <taxon>Lophotrochozoa</taxon>
        <taxon>Mollusca</taxon>
        <taxon>Gastropoda</taxon>
        <taxon>Heterobranchia</taxon>
        <taxon>Euthyneura</taxon>
        <taxon>Panpulmonata</taxon>
        <taxon>Eupulmonata</taxon>
        <taxon>Stylommatophora</taxon>
        <taxon>Helicina</taxon>
        <taxon>Arionoidea</taxon>
        <taxon>Arionidae</taxon>
        <taxon>Arion</taxon>
    </lineage>
</organism>
<name>A0A0B6XVG1_9EUPU</name>
<feature type="domain" description="Cadherin" evidence="2">
    <location>
        <begin position="1"/>
        <end position="99"/>
    </location>
</feature>
<feature type="non-terminal residue" evidence="3">
    <location>
        <position position="1"/>
    </location>
</feature>
<dbReference type="GO" id="GO:0005509">
    <property type="term" value="F:calcium ion binding"/>
    <property type="evidence" value="ECO:0007669"/>
    <property type="project" value="UniProtKB-UniRule"/>
</dbReference>
<evidence type="ECO:0000259" key="2">
    <source>
        <dbReference type="PROSITE" id="PS50268"/>
    </source>
</evidence>
<dbReference type="GO" id="GO:0016020">
    <property type="term" value="C:membrane"/>
    <property type="evidence" value="ECO:0007669"/>
    <property type="project" value="InterPro"/>
</dbReference>
<proteinExistence type="predicted"/>
<dbReference type="PROSITE" id="PS50268">
    <property type="entry name" value="CADHERIN_2"/>
    <property type="match status" value="1"/>
</dbReference>